<feature type="compositionally biased region" description="Pro residues" evidence="1">
    <location>
        <begin position="1"/>
        <end position="20"/>
    </location>
</feature>
<evidence type="ECO:0000313" key="3">
    <source>
        <dbReference type="Proteomes" id="UP000297245"/>
    </source>
</evidence>
<name>A0A4S8LH94_DENBC</name>
<proteinExistence type="predicted"/>
<keyword evidence="3" id="KW-1185">Reference proteome</keyword>
<dbReference type="AlphaFoldDB" id="A0A4S8LH94"/>
<sequence length="218" mass="24229">MAPVSPTPPRPLRSPQPPTPEICSRPSLAERSTQTTPETRLGTRARLACSYRLGARHEPLSSSFSSSSIPETQPPAHASAHAPRPLQIQTNTQRSSSLYATKLECINQYHLMLKWRSSEEGVREKEELKKVAEWINDLIKERFPMTSTLTAVHAFLQLKPLSPEAWNEYISQTHGEIHEQLHGGVRKELGGPGLVDAIQALGAEVMPERFLDARGSQL</sequence>
<evidence type="ECO:0000313" key="2">
    <source>
        <dbReference type="EMBL" id="THU88143.1"/>
    </source>
</evidence>
<reference evidence="2 3" key="1">
    <citation type="journal article" date="2019" name="Nat. Ecol. Evol.">
        <title>Megaphylogeny resolves global patterns of mushroom evolution.</title>
        <authorList>
            <person name="Varga T."/>
            <person name="Krizsan K."/>
            <person name="Foldi C."/>
            <person name="Dima B."/>
            <person name="Sanchez-Garcia M."/>
            <person name="Sanchez-Ramirez S."/>
            <person name="Szollosi G.J."/>
            <person name="Szarkandi J.G."/>
            <person name="Papp V."/>
            <person name="Albert L."/>
            <person name="Andreopoulos W."/>
            <person name="Angelini C."/>
            <person name="Antonin V."/>
            <person name="Barry K.W."/>
            <person name="Bougher N.L."/>
            <person name="Buchanan P."/>
            <person name="Buyck B."/>
            <person name="Bense V."/>
            <person name="Catcheside P."/>
            <person name="Chovatia M."/>
            <person name="Cooper J."/>
            <person name="Damon W."/>
            <person name="Desjardin D."/>
            <person name="Finy P."/>
            <person name="Geml J."/>
            <person name="Haridas S."/>
            <person name="Hughes K."/>
            <person name="Justo A."/>
            <person name="Karasinski D."/>
            <person name="Kautmanova I."/>
            <person name="Kiss B."/>
            <person name="Kocsube S."/>
            <person name="Kotiranta H."/>
            <person name="LaButti K.M."/>
            <person name="Lechner B.E."/>
            <person name="Liimatainen K."/>
            <person name="Lipzen A."/>
            <person name="Lukacs Z."/>
            <person name="Mihaltcheva S."/>
            <person name="Morgado L.N."/>
            <person name="Niskanen T."/>
            <person name="Noordeloos M.E."/>
            <person name="Ohm R.A."/>
            <person name="Ortiz-Santana B."/>
            <person name="Ovrebo C."/>
            <person name="Racz N."/>
            <person name="Riley R."/>
            <person name="Savchenko A."/>
            <person name="Shiryaev A."/>
            <person name="Soop K."/>
            <person name="Spirin V."/>
            <person name="Szebenyi C."/>
            <person name="Tomsovsky M."/>
            <person name="Tulloss R.E."/>
            <person name="Uehling J."/>
            <person name="Grigoriev I.V."/>
            <person name="Vagvolgyi C."/>
            <person name="Papp T."/>
            <person name="Martin F.M."/>
            <person name="Miettinen O."/>
            <person name="Hibbett D.S."/>
            <person name="Nagy L.G."/>
        </authorList>
    </citation>
    <scope>NUCLEOTIDE SEQUENCE [LARGE SCALE GENOMIC DNA]</scope>
    <source>
        <strain evidence="2 3">CBS 962.96</strain>
    </source>
</reference>
<organism evidence="2 3">
    <name type="scientific">Dendrothele bispora (strain CBS 962.96)</name>
    <dbReference type="NCBI Taxonomy" id="1314807"/>
    <lineage>
        <taxon>Eukaryota</taxon>
        <taxon>Fungi</taxon>
        <taxon>Dikarya</taxon>
        <taxon>Basidiomycota</taxon>
        <taxon>Agaricomycotina</taxon>
        <taxon>Agaricomycetes</taxon>
        <taxon>Agaricomycetidae</taxon>
        <taxon>Agaricales</taxon>
        <taxon>Agaricales incertae sedis</taxon>
        <taxon>Dendrothele</taxon>
    </lineage>
</organism>
<protein>
    <submittedName>
        <fullName evidence="2">Uncharacterized protein</fullName>
    </submittedName>
</protein>
<feature type="compositionally biased region" description="Low complexity" evidence="1">
    <location>
        <begin position="61"/>
        <end position="85"/>
    </location>
</feature>
<accession>A0A4S8LH94</accession>
<dbReference type="EMBL" id="ML179420">
    <property type="protein sequence ID" value="THU88143.1"/>
    <property type="molecule type" value="Genomic_DNA"/>
</dbReference>
<evidence type="ECO:0000256" key="1">
    <source>
        <dbReference type="SAM" id="MobiDB-lite"/>
    </source>
</evidence>
<dbReference type="OrthoDB" id="428822at2759"/>
<feature type="region of interest" description="Disordered" evidence="1">
    <location>
        <begin position="1"/>
        <end position="45"/>
    </location>
</feature>
<dbReference type="Proteomes" id="UP000297245">
    <property type="component" value="Unassembled WGS sequence"/>
</dbReference>
<gene>
    <name evidence="2" type="ORF">K435DRAFT_866554</name>
</gene>
<feature type="region of interest" description="Disordered" evidence="1">
    <location>
        <begin position="59"/>
        <end position="91"/>
    </location>
</feature>